<dbReference type="OrthoDB" id="26525at2759"/>
<protein>
    <submittedName>
        <fullName evidence="1">EFCAB11 protein</fullName>
    </submittedName>
</protein>
<gene>
    <name evidence="1" type="primary">EFCAB11</name>
    <name evidence="1" type="ORF">BLAG_LOCUS18257</name>
</gene>
<dbReference type="AlphaFoldDB" id="A0A8J9ZVJ7"/>
<accession>A0A8J9ZVJ7</accession>
<dbReference type="SUPFAM" id="SSF47473">
    <property type="entry name" value="EF-hand"/>
    <property type="match status" value="1"/>
</dbReference>
<evidence type="ECO:0000313" key="2">
    <source>
        <dbReference type="Proteomes" id="UP000838412"/>
    </source>
</evidence>
<organism evidence="1 2">
    <name type="scientific">Branchiostoma lanceolatum</name>
    <name type="common">Common lancelet</name>
    <name type="synonym">Amphioxus lanceolatum</name>
    <dbReference type="NCBI Taxonomy" id="7740"/>
    <lineage>
        <taxon>Eukaryota</taxon>
        <taxon>Metazoa</taxon>
        <taxon>Chordata</taxon>
        <taxon>Cephalochordata</taxon>
        <taxon>Leptocardii</taxon>
        <taxon>Amphioxiformes</taxon>
        <taxon>Branchiostomatidae</taxon>
        <taxon>Branchiostoma</taxon>
    </lineage>
</organism>
<dbReference type="InterPro" id="IPR011992">
    <property type="entry name" value="EF-hand-dom_pair"/>
</dbReference>
<reference evidence="1" key="1">
    <citation type="submission" date="2022-01" db="EMBL/GenBank/DDBJ databases">
        <authorList>
            <person name="Braso-Vives M."/>
        </authorList>
    </citation>
    <scope>NUCLEOTIDE SEQUENCE</scope>
</reference>
<dbReference type="EMBL" id="OV696689">
    <property type="protein sequence ID" value="CAH1263617.1"/>
    <property type="molecule type" value="Genomic_DNA"/>
</dbReference>
<proteinExistence type="predicted"/>
<dbReference type="Proteomes" id="UP000838412">
    <property type="component" value="Chromosome 4"/>
</dbReference>
<sequence length="114" mass="12541">MATLPRAVTDQDRRLIAAAFHEYDSGQKGYLNREDVKVATVSLFGYKPSKFEVDQVFKNATEVNGEHVVGECPVDWMDALAVMQSLKTHPTAAACLTRSTGTDAGDDRHREEVG</sequence>
<evidence type="ECO:0000313" key="1">
    <source>
        <dbReference type="EMBL" id="CAH1263617.1"/>
    </source>
</evidence>
<keyword evidence="2" id="KW-1185">Reference proteome</keyword>
<dbReference type="Gene3D" id="1.10.238.10">
    <property type="entry name" value="EF-hand"/>
    <property type="match status" value="1"/>
</dbReference>
<name>A0A8J9ZVJ7_BRALA</name>